<dbReference type="InterPro" id="IPR012914">
    <property type="entry name" value="PucR_dom"/>
</dbReference>
<reference evidence="5 6" key="1">
    <citation type="journal article" date="2021" name="ISME Commun">
        <title>Automated analysis of genomic sequences facilitates high-throughput and comprehensive description of bacteria.</title>
        <authorList>
            <person name="Hitch T.C.A."/>
        </authorList>
    </citation>
    <scope>NUCLEOTIDE SEQUENCE [LARGE SCALE GENOMIC DNA]</scope>
    <source>
        <strain evidence="5 6">Sanger_29</strain>
    </source>
</reference>
<protein>
    <submittedName>
        <fullName evidence="5">PucR family transcriptional regulator</fullName>
    </submittedName>
</protein>
<accession>A0ABT2SMG9</accession>
<comment type="caution">
    <text evidence="5">The sequence shown here is derived from an EMBL/GenBank/DDBJ whole genome shotgun (WGS) entry which is preliminary data.</text>
</comment>
<comment type="similarity">
    <text evidence="1">Belongs to the CdaR family.</text>
</comment>
<dbReference type="Proteomes" id="UP001652338">
    <property type="component" value="Unassembled WGS sequence"/>
</dbReference>
<sequence length="383" mass="44251">MSFTIEDMMLTSEKQYDMKFLAGRNGWSNSISWVHLLEDTTIIQNFWGKELAVTTGLGFPELIDWMHLAKELVHHHSAGLIVNVGQYILEIPDELKQYCDENDLPLLTVPWEVHLSDMIKDFSIRVFLQDSADEQIVSALISAIEAPDNQDAYRKELLPYFDVDGSFQVMLFTCEGLDAMDTVERKKLSYRIQVYLEEITHNASFFYYNSDFVLVANAVPEAFMQRLAEGTVRRAEKRMPGLSLYVGIGSLRMDISQMSVSYYRARAAARIAMKEKCSVVQFDECGLNRLLYMTSDPDILREMEEETLAVLEAYDEKHHASYVETLECYLRHNGSIQAVAEEMYTHRNTVLYRIGNIKKLLNTSLETPEERLPYQIAFYIRKM</sequence>
<dbReference type="Pfam" id="PF07905">
    <property type="entry name" value="PucR"/>
    <property type="match status" value="1"/>
</dbReference>
<feature type="domain" description="CdaR GGDEF-like" evidence="4">
    <location>
        <begin position="161"/>
        <end position="271"/>
    </location>
</feature>
<organism evidence="5 6">
    <name type="scientific">Muricoprocola aceti</name>
    <dbReference type="NCBI Taxonomy" id="2981772"/>
    <lineage>
        <taxon>Bacteria</taxon>
        <taxon>Bacillati</taxon>
        <taxon>Bacillota</taxon>
        <taxon>Clostridia</taxon>
        <taxon>Lachnospirales</taxon>
        <taxon>Lachnospiraceae</taxon>
        <taxon>Muricoprocola</taxon>
    </lineage>
</organism>
<dbReference type="Gene3D" id="1.10.10.2840">
    <property type="entry name" value="PucR C-terminal helix-turn-helix domain"/>
    <property type="match status" value="1"/>
</dbReference>
<dbReference type="EMBL" id="JAOQKE010000012">
    <property type="protein sequence ID" value="MCU6725713.1"/>
    <property type="molecule type" value="Genomic_DNA"/>
</dbReference>
<dbReference type="RefSeq" id="WP_262654977.1">
    <property type="nucleotide sequence ID" value="NZ_JAOQKE010000012.1"/>
</dbReference>
<dbReference type="Pfam" id="PF13556">
    <property type="entry name" value="HTH_30"/>
    <property type="match status" value="1"/>
</dbReference>
<proteinExistence type="inferred from homology"/>
<feature type="domain" description="PucR C-terminal helix-turn-helix" evidence="3">
    <location>
        <begin position="322"/>
        <end position="379"/>
    </location>
</feature>
<evidence type="ECO:0000259" key="3">
    <source>
        <dbReference type="Pfam" id="PF13556"/>
    </source>
</evidence>
<dbReference type="InterPro" id="IPR051448">
    <property type="entry name" value="CdaR-like_regulators"/>
</dbReference>
<evidence type="ECO:0000313" key="5">
    <source>
        <dbReference type="EMBL" id="MCU6725713.1"/>
    </source>
</evidence>
<dbReference type="InterPro" id="IPR041522">
    <property type="entry name" value="CdaR_GGDEF"/>
</dbReference>
<dbReference type="InterPro" id="IPR042070">
    <property type="entry name" value="PucR_C-HTH_sf"/>
</dbReference>
<evidence type="ECO:0000259" key="4">
    <source>
        <dbReference type="Pfam" id="PF17853"/>
    </source>
</evidence>
<dbReference type="PANTHER" id="PTHR33744:SF1">
    <property type="entry name" value="DNA-BINDING TRANSCRIPTIONAL ACTIVATOR ADER"/>
    <property type="match status" value="1"/>
</dbReference>
<dbReference type="PANTHER" id="PTHR33744">
    <property type="entry name" value="CARBOHYDRATE DIACID REGULATOR"/>
    <property type="match status" value="1"/>
</dbReference>
<dbReference type="InterPro" id="IPR025736">
    <property type="entry name" value="PucR_C-HTH_dom"/>
</dbReference>
<keyword evidence="6" id="KW-1185">Reference proteome</keyword>
<feature type="domain" description="Purine catabolism PurC-like" evidence="2">
    <location>
        <begin position="17"/>
        <end position="122"/>
    </location>
</feature>
<gene>
    <name evidence="5" type="ORF">OCV47_10185</name>
</gene>
<dbReference type="Pfam" id="PF17853">
    <property type="entry name" value="GGDEF_2"/>
    <property type="match status" value="1"/>
</dbReference>
<evidence type="ECO:0000256" key="1">
    <source>
        <dbReference type="ARBA" id="ARBA00006754"/>
    </source>
</evidence>
<evidence type="ECO:0000259" key="2">
    <source>
        <dbReference type="Pfam" id="PF07905"/>
    </source>
</evidence>
<evidence type="ECO:0000313" key="6">
    <source>
        <dbReference type="Proteomes" id="UP001652338"/>
    </source>
</evidence>
<name>A0ABT2SMG9_9FIRM</name>